<dbReference type="InterPro" id="IPR015946">
    <property type="entry name" value="KH_dom-like_a/b"/>
</dbReference>
<dbReference type="PANTHER" id="PTHR33797:SF2">
    <property type="entry name" value="ORGANIC HYDROPEROXIDE RESISTANCE PROTEIN-LIKE"/>
    <property type="match status" value="1"/>
</dbReference>
<organism evidence="2 3">
    <name type="scientific">Alteracholeplasma palmae (strain ATCC 49389 / J233)</name>
    <name type="common">Acholeplasma palmae</name>
    <dbReference type="NCBI Taxonomy" id="1318466"/>
    <lineage>
        <taxon>Bacteria</taxon>
        <taxon>Bacillati</taxon>
        <taxon>Mycoplasmatota</taxon>
        <taxon>Mollicutes</taxon>
        <taxon>Acholeplasmatales</taxon>
        <taxon>Acholeplasmataceae</taxon>
        <taxon>Acholeplasma</taxon>
    </lineage>
</organism>
<dbReference type="STRING" id="1318466.BN85413810"/>
<evidence type="ECO:0000313" key="2">
    <source>
        <dbReference type="EMBL" id="CCV64958.1"/>
    </source>
</evidence>
<evidence type="ECO:0000313" key="3">
    <source>
        <dbReference type="Proteomes" id="UP000032740"/>
    </source>
</evidence>
<dbReference type="RefSeq" id="WP_030003841.1">
    <property type="nucleotide sequence ID" value="NC_022538.1"/>
</dbReference>
<dbReference type="OrthoDB" id="384648at2"/>
<dbReference type="HOGENOM" id="CLU_106355_2_1_14"/>
<name>U4KLZ6_ALTPJ</name>
<dbReference type="AlphaFoldDB" id="U4KLZ6"/>
<evidence type="ECO:0000256" key="1">
    <source>
        <dbReference type="ARBA" id="ARBA00007378"/>
    </source>
</evidence>
<protein>
    <submittedName>
        <fullName evidence="2">OsmC/Ohr family protein</fullName>
    </submittedName>
</protein>
<dbReference type="Pfam" id="PF02566">
    <property type="entry name" value="OsmC"/>
    <property type="match status" value="1"/>
</dbReference>
<dbReference type="InterPro" id="IPR036102">
    <property type="entry name" value="OsmC/Ohrsf"/>
</dbReference>
<accession>U4KLZ6</accession>
<dbReference type="EMBL" id="FO681347">
    <property type="protein sequence ID" value="CCV64958.1"/>
    <property type="molecule type" value="Genomic_DNA"/>
</dbReference>
<dbReference type="KEGG" id="apal:BN85413810"/>
<proteinExistence type="inferred from homology"/>
<gene>
    <name evidence="2" type="ORF">BN85413810</name>
</gene>
<dbReference type="PANTHER" id="PTHR33797">
    <property type="entry name" value="ORGANIC HYDROPEROXIDE RESISTANCE PROTEIN-LIKE"/>
    <property type="match status" value="1"/>
</dbReference>
<dbReference type="SUPFAM" id="SSF82784">
    <property type="entry name" value="OsmC-like"/>
    <property type="match status" value="1"/>
</dbReference>
<dbReference type="Gene3D" id="3.30.300.20">
    <property type="match status" value="1"/>
</dbReference>
<keyword evidence="3" id="KW-1185">Reference proteome</keyword>
<sequence length="138" mass="15107">MSMYKAIAYNKYGTNGESYTKDGLEVTLAPLTSEKKGTNPEELLALSWAACLNATARSILNLSGKTNKIHVRVEVDLEKDVPKGLIFKPVAYMAVEGFTLEEAKFLAEKAHKHCPVSKLLSLTPGVTVNAVSFDEIFE</sequence>
<dbReference type="InterPro" id="IPR019953">
    <property type="entry name" value="OHR"/>
</dbReference>
<comment type="similarity">
    <text evidence="1">Belongs to the OsmC/Ohr family.</text>
</comment>
<dbReference type="InterPro" id="IPR003718">
    <property type="entry name" value="OsmC/Ohr_fam"/>
</dbReference>
<reference evidence="2 3" key="1">
    <citation type="journal article" date="2013" name="J. Mol. Microbiol. Biotechnol.">
        <title>Analysis of the Complete Genomes of Acholeplasma brassicae , A. palmae and A. laidlawii and Their Comparison to the Obligate Parasites from ' Candidatus Phytoplasma'.</title>
        <authorList>
            <person name="Kube M."/>
            <person name="Siewert C."/>
            <person name="Migdoll A.M."/>
            <person name="Duduk B."/>
            <person name="Holz S."/>
            <person name="Rabus R."/>
            <person name="Seemuller E."/>
            <person name="Mitrovic J."/>
            <person name="Muller I."/>
            <person name="Buttner C."/>
            <person name="Reinhardt R."/>
        </authorList>
    </citation>
    <scope>NUCLEOTIDE SEQUENCE [LARGE SCALE GENOMIC DNA]</scope>
    <source>
        <strain evidence="2 3">J233</strain>
    </source>
</reference>
<dbReference type="GO" id="GO:0006979">
    <property type="term" value="P:response to oxidative stress"/>
    <property type="evidence" value="ECO:0007669"/>
    <property type="project" value="InterPro"/>
</dbReference>
<dbReference type="Proteomes" id="UP000032740">
    <property type="component" value="Chromosome"/>
</dbReference>